<gene>
    <name evidence="1" type="ORF">APZ42_001849</name>
</gene>
<name>A0A164IPL5_9CRUS</name>
<sequence>RRAVRQGMPPERLLELLDSVVALKAFVCAGVDWSALPLESLPPALRLVRAFRRLEAPGMDEALAPILALDSRAAWLELLERNIALLWPEPELTVKKRLTGARRETALLEKAQKWRAQQHLTVERLHSLVVHSQSFALAEDVLRANSLGAVSVSVPDPALYPLLWAL</sequence>
<accession>A0A164IPL5</accession>
<protein>
    <submittedName>
        <fullName evidence="1">Uncharacterized protein</fullName>
    </submittedName>
</protein>
<dbReference type="EMBL" id="LRGB01006767">
    <property type="protein sequence ID" value="KZS01482.1"/>
    <property type="molecule type" value="Genomic_DNA"/>
</dbReference>
<comment type="caution">
    <text evidence="1">The sequence shown here is derived from an EMBL/GenBank/DDBJ whole genome shotgun (WGS) entry which is preliminary data.</text>
</comment>
<dbReference type="AlphaFoldDB" id="A0A164IPL5"/>
<evidence type="ECO:0000313" key="1">
    <source>
        <dbReference type="EMBL" id="KZS01482.1"/>
    </source>
</evidence>
<organism evidence="1 2">
    <name type="scientific">Daphnia magna</name>
    <dbReference type="NCBI Taxonomy" id="35525"/>
    <lineage>
        <taxon>Eukaryota</taxon>
        <taxon>Metazoa</taxon>
        <taxon>Ecdysozoa</taxon>
        <taxon>Arthropoda</taxon>
        <taxon>Crustacea</taxon>
        <taxon>Branchiopoda</taxon>
        <taxon>Diplostraca</taxon>
        <taxon>Cladocera</taxon>
        <taxon>Anomopoda</taxon>
        <taxon>Daphniidae</taxon>
        <taxon>Daphnia</taxon>
    </lineage>
</organism>
<dbReference type="Proteomes" id="UP000076858">
    <property type="component" value="Unassembled WGS sequence"/>
</dbReference>
<reference evidence="1 2" key="1">
    <citation type="submission" date="2016-03" db="EMBL/GenBank/DDBJ databases">
        <title>EvidentialGene: Evidence-directed Construction of Genes on Genomes.</title>
        <authorList>
            <person name="Gilbert D.G."/>
            <person name="Choi J.-H."/>
            <person name="Mockaitis K."/>
            <person name="Colbourne J."/>
            <person name="Pfrender M."/>
        </authorList>
    </citation>
    <scope>NUCLEOTIDE SEQUENCE [LARGE SCALE GENOMIC DNA]</scope>
    <source>
        <strain evidence="1 2">Xinb3</strain>
        <tissue evidence="1">Complete organism</tissue>
    </source>
</reference>
<feature type="non-terminal residue" evidence="1">
    <location>
        <position position="1"/>
    </location>
</feature>
<feature type="non-terminal residue" evidence="1">
    <location>
        <position position="166"/>
    </location>
</feature>
<evidence type="ECO:0000313" key="2">
    <source>
        <dbReference type="Proteomes" id="UP000076858"/>
    </source>
</evidence>
<proteinExistence type="predicted"/>
<keyword evidence="2" id="KW-1185">Reference proteome</keyword>